<proteinExistence type="predicted"/>
<dbReference type="AlphaFoldDB" id="A0AAD7JQR9"/>
<keyword evidence="2" id="KW-1185">Reference proteome</keyword>
<gene>
    <name evidence="1" type="ORF">DFH07DRAFT_736799</name>
</gene>
<dbReference type="Proteomes" id="UP001215280">
    <property type="component" value="Unassembled WGS sequence"/>
</dbReference>
<dbReference type="EMBL" id="JARJLG010000030">
    <property type="protein sequence ID" value="KAJ7767496.1"/>
    <property type="molecule type" value="Genomic_DNA"/>
</dbReference>
<organism evidence="1 2">
    <name type="scientific">Mycena maculata</name>
    <dbReference type="NCBI Taxonomy" id="230809"/>
    <lineage>
        <taxon>Eukaryota</taxon>
        <taxon>Fungi</taxon>
        <taxon>Dikarya</taxon>
        <taxon>Basidiomycota</taxon>
        <taxon>Agaricomycotina</taxon>
        <taxon>Agaricomycetes</taxon>
        <taxon>Agaricomycetidae</taxon>
        <taxon>Agaricales</taxon>
        <taxon>Marasmiineae</taxon>
        <taxon>Mycenaceae</taxon>
        <taxon>Mycena</taxon>
    </lineage>
</organism>
<accession>A0AAD7JQR9</accession>
<name>A0AAD7JQR9_9AGAR</name>
<protein>
    <submittedName>
        <fullName evidence="1">Uncharacterized protein</fullName>
    </submittedName>
</protein>
<reference evidence="1" key="1">
    <citation type="submission" date="2023-03" db="EMBL/GenBank/DDBJ databases">
        <title>Massive genome expansion in bonnet fungi (Mycena s.s.) driven by repeated elements and novel gene families across ecological guilds.</title>
        <authorList>
            <consortium name="Lawrence Berkeley National Laboratory"/>
            <person name="Harder C.B."/>
            <person name="Miyauchi S."/>
            <person name="Viragh M."/>
            <person name="Kuo A."/>
            <person name="Thoen E."/>
            <person name="Andreopoulos B."/>
            <person name="Lu D."/>
            <person name="Skrede I."/>
            <person name="Drula E."/>
            <person name="Henrissat B."/>
            <person name="Morin E."/>
            <person name="Kohler A."/>
            <person name="Barry K."/>
            <person name="LaButti K."/>
            <person name="Morin E."/>
            <person name="Salamov A."/>
            <person name="Lipzen A."/>
            <person name="Mereny Z."/>
            <person name="Hegedus B."/>
            <person name="Baldrian P."/>
            <person name="Stursova M."/>
            <person name="Weitz H."/>
            <person name="Taylor A."/>
            <person name="Grigoriev I.V."/>
            <person name="Nagy L.G."/>
            <person name="Martin F."/>
            <person name="Kauserud H."/>
        </authorList>
    </citation>
    <scope>NUCLEOTIDE SEQUENCE</scope>
    <source>
        <strain evidence="1">CBHHK188m</strain>
    </source>
</reference>
<sequence length="245" mass="27796">MTVARATTYCSFLKTCVEGLTVHHPHAQKHVKRTIIHTAFHIYDFLLLFGPVVSWWCFPFERVIGFLQKVNATDRVGGELEGILTRSFLCGALLRRWLRRSDCPEIIQQFKAIFDRAFAPPSEAVDGDRAQYMFNGTSFSRVSMHFGNSLVLYYPSASASMPIPGSIERIVSHGMETSFSIRRQARLPHGQSDPFLQYYPYFPAQTYSSKMQNTTDTVQPSMILSHCAHFEFTGDRAVVVNLSRG</sequence>
<evidence type="ECO:0000313" key="1">
    <source>
        <dbReference type="EMBL" id="KAJ7767496.1"/>
    </source>
</evidence>
<comment type="caution">
    <text evidence="1">The sequence shown here is derived from an EMBL/GenBank/DDBJ whole genome shotgun (WGS) entry which is preliminary data.</text>
</comment>
<evidence type="ECO:0000313" key="2">
    <source>
        <dbReference type="Proteomes" id="UP001215280"/>
    </source>
</evidence>